<dbReference type="HOGENOM" id="CLU_010199_4_3_1"/>
<organism evidence="1">
    <name type="scientific">Oryza punctata</name>
    <name type="common">Red rice</name>
    <dbReference type="NCBI Taxonomy" id="4537"/>
    <lineage>
        <taxon>Eukaryota</taxon>
        <taxon>Viridiplantae</taxon>
        <taxon>Streptophyta</taxon>
        <taxon>Embryophyta</taxon>
        <taxon>Tracheophyta</taxon>
        <taxon>Spermatophyta</taxon>
        <taxon>Magnoliopsida</taxon>
        <taxon>Liliopsida</taxon>
        <taxon>Poales</taxon>
        <taxon>Poaceae</taxon>
        <taxon>BOP clade</taxon>
        <taxon>Oryzoideae</taxon>
        <taxon>Oryzeae</taxon>
        <taxon>Oryzinae</taxon>
        <taxon>Oryza</taxon>
    </lineage>
</organism>
<reference evidence="1" key="1">
    <citation type="submission" date="2015-04" db="UniProtKB">
        <authorList>
            <consortium name="EnsemblPlants"/>
        </authorList>
    </citation>
    <scope>IDENTIFICATION</scope>
</reference>
<protein>
    <submittedName>
        <fullName evidence="1">Uncharacterized protein</fullName>
    </submittedName>
</protein>
<dbReference type="AlphaFoldDB" id="A0A0E0LK31"/>
<dbReference type="Proteomes" id="UP000026962">
    <property type="component" value="Chromosome 7"/>
</dbReference>
<evidence type="ECO:0000313" key="1">
    <source>
        <dbReference type="EnsemblPlants" id="OPUNC07G11510.1"/>
    </source>
</evidence>
<reference evidence="1" key="2">
    <citation type="submission" date="2018-05" db="EMBL/GenBank/DDBJ databases">
        <title>OpunRS2 (Oryza punctata Reference Sequence Version 2).</title>
        <authorList>
            <person name="Zhang J."/>
            <person name="Kudrna D."/>
            <person name="Lee S."/>
            <person name="Talag J."/>
            <person name="Welchert J."/>
            <person name="Wing R.A."/>
        </authorList>
    </citation>
    <scope>NUCLEOTIDE SEQUENCE [LARGE SCALE GENOMIC DNA]</scope>
</reference>
<keyword evidence="2" id="KW-1185">Reference proteome</keyword>
<accession>A0A0E0LK31</accession>
<dbReference type="OMA" id="HRECCHE"/>
<dbReference type="EnsemblPlants" id="OPUNC07G11510.1">
    <property type="protein sequence ID" value="OPUNC07G11510.1"/>
    <property type="gene ID" value="OPUNC07G11510"/>
</dbReference>
<evidence type="ECO:0000313" key="2">
    <source>
        <dbReference type="Proteomes" id="UP000026962"/>
    </source>
</evidence>
<dbReference type="Gramene" id="OPUNC07G11510.1">
    <property type="protein sequence ID" value="OPUNC07G11510.1"/>
    <property type="gene ID" value="OPUNC07G11510"/>
</dbReference>
<name>A0A0E0LK31_ORYPU</name>
<sequence>MCICVYHNDVHKQPRRSVLRGYYTCEFLRCNGRYRINLEDRDIYRFIHRECCHEKGCFFDPEGSLAMNDDYKSLRDCIPVIV</sequence>
<proteinExistence type="predicted"/>